<sequence>MSETTVQPVPPLQNVNEEAVIEQQVSDEMLHLELEEASEVEAKLDILLNEGLNDFPDNDESKIAQYASNIVQNSITDQTCTKHVRIIKAYIIFHMKQTPNWDPKVVTRNTPYDDTRSVAPVSVSLTTSGDELIYIFVAVLHCNFNSSSPYTVVSLCLTIRDSGLPTRFHAVSKFIIGLEKTKARQGEVSQSAQALLLDDMYCLHDYCMMHHSLNNADRQCGIVQYMVFLFAWLLVFRVEEALSLTFEIIDALPNERAYFDVDLGIHKNAQTDVSQRMHLCANDKDSKICPKRALIRLVALYGENHDCTGLLFLVINMNGTVTTQPLSSTTIS</sequence>
<organism evidence="1 2">
    <name type="scientific">Suillus discolor</name>
    <dbReference type="NCBI Taxonomy" id="1912936"/>
    <lineage>
        <taxon>Eukaryota</taxon>
        <taxon>Fungi</taxon>
        <taxon>Dikarya</taxon>
        <taxon>Basidiomycota</taxon>
        <taxon>Agaricomycotina</taxon>
        <taxon>Agaricomycetes</taxon>
        <taxon>Agaricomycetidae</taxon>
        <taxon>Boletales</taxon>
        <taxon>Suillineae</taxon>
        <taxon>Suillaceae</taxon>
        <taxon>Suillus</taxon>
    </lineage>
</organism>
<dbReference type="AlphaFoldDB" id="A0A9P7JY12"/>
<dbReference type="OrthoDB" id="3163890at2759"/>
<dbReference type="Proteomes" id="UP000823399">
    <property type="component" value="Unassembled WGS sequence"/>
</dbReference>
<dbReference type="RefSeq" id="XP_041297025.1">
    <property type="nucleotide sequence ID" value="XM_041441073.1"/>
</dbReference>
<reference evidence="1" key="1">
    <citation type="journal article" date="2020" name="New Phytol.">
        <title>Comparative genomics reveals dynamic genome evolution in host specialist ectomycorrhizal fungi.</title>
        <authorList>
            <person name="Lofgren L.A."/>
            <person name="Nguyen N.H."/>
            <person name="Vilgalys R."/>
            <person name="Ruytinx J."/>
            <person name="Liao H.L."/>
            <person name="Branco S."/>
            <person name="Kuo A."/>
            <person name="LaButti K."/>
            <person name="Lipzen A."/>
            <person name="Andreopoulos W."/>
            <person name="Pangilinan J."/>
            <person name="Riley R."/>
            <person name="Hundley H."/>
            <person name="Na H."/>
            <person name="Barry K."/>
            <person name="Grigoriev I.V."/>
            <person name="Stajich J.E."/>
            <person name="Kennedy P.G."/>
        </authorList>
    </citation>
    <scope>NUCLEOTIDE SEQUENCE</scope>
    <source>
        <strain evidence="1">FC423</strain>
    </source>
</reference>
<accession>A0A9P7JY12</accession>
<dbReference type="GeneID" id="64703332"/>
<name>A0A9P7JY12_9AGAM</name>
<comment type="caution">
    <text evidence="1">The sequence shown here is derived from an EMBL/GenBank/DDBJ whole genome shotgun (WGS) entry which is preliminary data.</text>
</comment>
<protein>
    <submittedName>
        <fullName evidence="1">Uncharacterized protein</fullName>
    </submittedName>
</protein>
<evidence type="ECO:0000313" key="1">
    <source>
        <dbReference type="EMBL" id="KAG2115308.1"/>
    </source>
</evidence>
<proteinExistence type="predicted"/>
<dbReference type="EMBL" id="JABBWM010000008">
    <property type="protein sequence ID" value="KAG2115308.1"/>
    <property type="molecule type" value="Genomic_DNA"/>
</dbReference>
<keyword evidence="2" id="KW-1185">Reference proteome</keyword>
<gene>
    <name evidence="1" type="ORF">F5147DRAFT_769766</name>
</gene>
<evidence type="ECO:0000313" key="2">
    <source>
        <dbReference type="Proteomes" id="UP000823399"/>
    </source>
</evidence>